<gene>
    <name evidence="2" type="ORF">CERZMDRAFT_90231</name>
</gene>
<name>A0A6A6FN19_9PEZI</name>
<feature type="region of interest" description="Disordered" evidence="1">
    <location>
        <begin position="71"/>
        <end position="124"/>
    </location>
</feature>
<proteinExistence type="predicted"/>
<keyword evidence="3" id="KW-1185">Reference proteome</keyword>
<protein>
    <submittedName>
        <fullName evidence="2">Uncharacterized protein</fullName>
    </submittedName>
</protein>
<sequence length="124" mass="13822">MDSGNKTPQKHFPRIPGPQNIVRMPHINWDKYGIVGHPLDDLHEQQRKWPGTLSGPARGDKGREYAIAAPYSPWEDKFDEQQPGQAHMSMLDTPDGGLRKDSGAPVPSATGTISEHIMETRSRN</sequence>
<evidence type="ECO:0000313" key="3">
    <source>
        <dbReference type="Proteomes" id="UP000799539"/>
    </source>
</evidence>
<accession>A0A6A6FN19</accession>
<reference evidence="2" key="1">
    <citation type="journal article" date="2020" name="Stud. Mycol.">
        <title>101 Dothideomycetes genomes: a test case for predicting lifestyles and emergence of pathogens.</title>
        <authorList>
            <person name="Haridas S."/>
            <person name="Albert R."/>
            <person name="Binder M."/>
            <person name="Bloem J."/>
            <person name="Labutti K."/>
            <person name="Salamov A."/>
            <person name="Andreopoulos B."/>
            <person name="Baker S."/>
            <person name="Barry K."/>
            <person name="Bills G."/>
            <person name="Bluhm B."/>
            <person name="Cannon C."/>
            <person name="Castanera R."/>
            <person name="Culley D."/>
            <person name="Daum C."/>
            <person name="Ezra D."/>
            <person name="Gonzalez J."/>
            <person name="Henrissat B."/>
            <person name="Kuo A."/>
            <person name="Liang C."/>
            <person name="Lipzen A."/>
            <person name="Lutzoni F."/>
            <person name="Magnuson J."/>
            <person name="Mondo S."/>
            <person name="Nolan M."/>
            <person name="Ohm R."/>
            <person name="Pangilinan J."/>
            <person name="Park H.-J."/>
            <person name="Ramirez L."/>
            <person name="Alfaro M."/>
            <person name="Sun H."/>
            <person name="Tritt A."/>
            <person name="Yoshinaga Y."/>
            <person name="Zwiers L.-H."/>
            <person name="Turgeon B."/>
            <person name="Goodwin S."/>
            <person name="Spatafora J."/>
            <person name="Crous P."/>
            <person name="Grigoriev I."/>
        </authorList>
    </citation>
    <scope>NUCLEOTIDE SEQUENCE</scope>
    <source>
        <strain evidence="2">SCOH1-5</strain>
    </source>
</reference>
<feature type="region of interest" description="Disordered" evidence="1">
    <location>
        <begin position="1"/>
        <end position="20"/>
    </location>
</feature>
<dbReference type="OrthoDB" id="20473at2759"/>
<evidence type="ECO:0000313" key="2">
    <source>
        <dbReference type="EMBL" id="KAF2214866.1"/>
    </source>
</evidence>
<dbReference type="EMBL" id="ML992667">
    <property type="protein sequence ID" value="KAF2214866.1"/>
    <property type="molecule type" value="Genomic_DNA"/>
</dbReference>
<dbReference type="AlphaFoldDB" id="A0A6A6FN19"/>
<evidence type="ECO:0000256" key="1">
    <source>
        <dbReference type="SAM" id="MobiDB-lite"/>
    </source>
</evidence>
<organism evidence="2 3">
    <name type="scientific">Cercospora zeae-maydis SCOH1-5</name>
    <dbReference type="NCBI Taxonomy" id="717836"/>
    <lineage>
        <taxon>Eukaryota</taxon>
        <taxon>Fungi</taxon>
        <taxon>Dikarya</taxon>
        <taxon>Ascomycota</taxon>
        <taxon>Pezizomycotina</taxon>
        <taxon>Dothideomycetes</taxon>
        <taxon>Dothideomycetidae</taxon>
        <taxon>Mycosphaerellales</taxon>
        <taxon>Mycosphaerellaceae</taxon>
        <taxon>Cercospora</taxon>
    </lineage>
</organism>
<dbReference type="Proteomes" id="UP000799539">
    <property type="component" value="Unassembled WGS sequence"/>
</dbReference>